<dbReference type="SMART" id="SM00345">
    <property type="entry name" value="HTH_GNTR"/>
    <property type="match status" value="1"/>
</dbReference>
<keyword evidence="3" id="KW-0804">Transcription</keyword>
<proteinExistence type="predicted"/>
<accession>A0ABS4UEG4</accession>
<dbReference type="PROSITE" id="PS50949">
    <property type="entry name" value="HTH_GNTR"/>
    <property type="match status" value="1"/>
</dbReference>
<evidence type="ECO:0000259" key="4">
    <source>
        <dbReference type="PROSITE" id="PS50949"/>
    </source>
</evidence>
<dbReference type="Pfam" id="PF00392">
    <property type="entry name" value="GntR"/>
    <property type="match status" value="1"/>
</dbReference>
<dbReference type="PANTHER" id="PTHR44846:SF1">
    <property type="entry name" value="MANNOSYL-D-GLYCERATE TRANSPORT_METABOLISM SYSTEM REPRESSOR MNGR-RELATED"/>
    <property type="match status" value="1"/>
</dbReference>
<sequence length="125" mass="13508">MDIKKVQGWIGHSSATTLKFYVAWTDHTHESAAEALAQTLPRPSYDNHVRPVHAYEALATALQTDIASGKYPLGSELPLSRDLAALHSVSVGTVSRAIATLKGRGIVEAKQYRRARVIGTADATK</sequence>
<keyword evidence="2" id="KW-0238">DNA-binding</keyword>
<dbReference type="InterPro" id="IPR050679">
    <property type="entry name" value="Bact_HTH_transcr_reg"/>
</dbReference>
<keyword evidence="1" id="KW-0805">Transcription regulation</keyword>
<evidence type="ECO:0000256" key="1">
    <source>
        <dbReference type="ARBA" id="ARBA00023015"/>
    </source>
</evidence>
<dbReference type="EMBL" id="JAGINT010000001">
    <property type="protein sequence ID" value="MBP2350042.1"/>
    <property type="molecule type" value="Genomic_DNA"/>
</dbReference>
<evidence type="ECO:0000256" key="2">
    <source>
        <dbReference type="ARBA" id="ARBA00023125"/>
    </source>
</evidence>
<dbReference type="InterPro" id="IPR036390">
    <property type="entry name" value="WH_DNA-bd_sf"/>
</dbReference>
<dbReference type="SUPFAM" id="SSF46785">
    <property type="entry name" value="Winged helix' DNA-binding domain"/>
    <property type="match status" value="1"/>
</dbReference>
<name>A0ABS4UEG4_9ACTN</name>
<reference evidence="5 6" key="1">
    <citation type="submission" date="2021-03" db="EMBL/GenBank/DDBJ databases">
        <title>Sequencing the genomes of 1000 actinobacteria strains.</title>
        <authorList>
            <person name="Klenk H.-P."/>
        </authorList>
    </citation>
    <scope>NUCLEOTIDE SEQUENCE [LARGE SCALE GENOMIC DNA]</scope>
    <source>
        <strain evidence="5 6">DSM 18824</strain>
    </source>
</reference>
<comment type="caution">
    <text evidence="5">The sequence shown here is derived from an EMBL/GenBank/DDBJ whole genome shotgun (WGS) entry which is preliminary data.</text>
</comment>
<evidence type="ECO:0000256" key="3">
    <source>
        <dbReference type="ARBA" id="ARBA00023163"/>
    </source>
</evidence>
<dbReference type="Gene3D" id="1.10.10.10">
    <property type="entry name" value="Winged helix-like DNA-binding domain superfamily/Winged helix DNA-binding domain"/>
    <property type="match status" value="1"/>
</dbReference>
<gene>
    <name evidence="5" type="ORF">JOF29_001125</name>
</gene>
<dbReference type="Proteomes" id="UP000755585">
    <property type="component" value="Unassembled WGS sequence"/>
</dbReference>
<dbReference type="InterPro" id="IPR000524">
    <property type="entry name" value="Tscrpt_reg_HTH_GntR"/>
</dbReference>
<dbReference type="CDD" id="cd07377">
    <property type="entry name" value="WHTH_GntR"/>
    <property type="match status" value="1"/>
</dbReference>
<evidence type="ECO:0000313" key="5">
    <source>
        <dbReference type="EMBL" id="MBP2350042.1"/>
    </source>
</evidence>
<protein>
    <submittedName>
        <fullName evidence="5">Mn-dependent DtxR family transcriptional regulator</fullName>
    </submittedName>
</protein>
<keyword evidence="6" id="KW-1185">Reference proteome</keyword>
<dbReference type="PANTHER" id="PTHR44846">
    <property type="entry name" value="MANNOSYL-D-GLYCERATE TRANSPORT/METABOLISM SYSTEM REPRESSOR MNGR-RELATED"/>
    <property type="match status" value="1"/>
</dbReference>
<evidence type="ECO:0000313" key="6">
    <source>
        <dbReference type="Proteomes" id="UP000755585"/>
    </source>
</evidence>
<organism evidence="5 6">
    <name type="scientific">Kribbella aluminosa</name>
    <dbReference type="NCBI Taxonomy" id="416017"/>
    <lineage>
        <taxon>Bacteria</taxon>
        <taxon>Bacillati</taxon>
        <taxon>Actinomycetota</taxon>
        <taxon>Actinomycetes</taxon>
        <taxon>Propionibacteriales</taxon>
        <taxon>Kribbellaceae</taxon>
        <taxon>Kribbella</taxon>
    </lineage>
</organism>
<dbReference type="InterPro" id="IPR036388">
    <property type="entry name" value="WH-like_DNA-bd_sf"/>
</dbReference>
<feature type="domain" description="HTH gntR-type" evidence="4">
    <location>
        <begin position="52"/>
        <end position="120"/>
    </location>
</feature>